<dbReference type="InterPro" id="IPR032466">
    <property type="entry name" value="Metal_Hydrolase"/>
</dbReference>
<dbReference type="GO" id="GO:0006145">
    <property type="term" value="P:purine nucleobase catabolic process"/>
    <property type="evidence" value="ECO:0007669"/>
    <property type="project" value="TreeGrafter"/>
</dbReference>
<proteinExistence type="predicted"/>
<dbReference type="GO" id="GO:0006221">
    <property type="term" value="P:pyrimidine nucleotide biosynthetic process"/>
    <property type="evidence" value="ECO:0007669"/>
    <property type="project" value="UniProtKB-KW"/>
</dbReference>
<dbReference type="AlphaFoldDB" id="A0AAE3HLB9"/>
<evidence type="ECO:0000256" key="1">
    <source>
        <dbReference type="ARBA" id="ARBA00022975"/>
    </source>
</evidence>
<keyword evidence="4" id="KW-1185">Reference proteome</keyword>
<sequence length="428" mass="44744">MRILIRNGRVIDPANDIDKTADVYISDGRIAAVGSMNDFQPDRTIDADGCLVVPGLVDLSTRLREPGAEHKATIGSELRAAAAGGVTTLCMPPDTDPVIDTPAVVDMIQRRSRQLGLVGVYTLGALTKGLAGETLAEMDTLKAAGCVGVGNALRPIANSQVLRRAFEYAASCELKVFYDAEDAALRAGGVAHEGAVSTRLGLPGIPETAETVAISRALLLAEQTGVSLHICRVTTARGLELIQAARERGLAVTADVGICYLHLTADNLLDANPDCHLLPPLRDAANRDALRAGLADGGVTAICSDHQPHDADAKAGPFVATEPGAATLEQWLPLTLQLAGHAGLELPRLIAAVTSQPARILDLAAGTLTVGRSADICVVDPLAPVEVTADQGLSAGRNTPFAGHTLKGRVRYTMRRGKFTHADESHSA</sequence>
<dbReference type="PANTHER" id="PTHR43668:SF2">
    <property type="entry name" value="ALLANTOINASE"/>
    <property type="match status" value="1"/>
</dbReference>
<dbReference type="InterPro" id="IPR024403">
    <property type="entry name" value="DHOase_cat"/>
</dbReference>
<evidence type="ECO:0000259" key="2">
    <source>
        <dbReference type="Pfam" id="PF12890"/>
    </source>
</evidence>
<keyword evidence="3" id="KW-0378">Hydrolase</keyword>
<dbReference type="InterPro" id="IPR011059">
    <property type="entry name" value="Metal-dep_hydrolase_composite"/>
</dbReference>
<dbReference type="PANTHER" id="PTHR43668">
    <property type="entry name" value="ALLANTOINASE"/>
    <property type="match status" value="1"/>
</dbReference>
<gene>
    <name evidence="3" type="ORF">J2T55_001261</name>
</gene>
<dbReference type="EMBL" id="JANUCT010000007">
    <property type="protein sequence ID" value="MCS3903241.1"/>
    <property type="molecule type" value="Genomic_DNA"/>
</dbReference>
<dbReference type="RefSeq" id="WP_259054871.1">
    <property type="nucleotide sequence ID" value="NZ_JANUCT010000007.1"/>
</dbReference>
<dbReference type="InterPro" id="IPR050138">
    <property type="entry name" value="DHOase/Allantoinase_Hydrolase"/>
</dbReference>
<dbReference type="GO" id="GO:0005737">
    <property type="term" value="C:cytoplasm"/>
    <property type="evidence" value="ECO:0007669"/>
    <property type="project" value="TreeGrafter"/>
</dbReference>
<dbReference type="SUPFAM" id="SSF51338">
    <property type="entry name" value="Composite domain of metallo-dependent hydrolases"/>
    <property type="match status" value="1"/>
</dbReference>
<dbReference type="GO" id="GO:0046872">
    <property type="term" value="F:metal ion binding"/>
    <property type="evidence" value="ECO:0007669"/>
    <property type="project" value="InterPro"/>
</dbReference>
<protein>
    <submittedName>
        <fullName evidence="3">Dihydroorotase</fullName>
        <ecNumber evidence="3">3.5.2.3</ecNumber>
    </submittedName>
</protein>
<evidence type="ECO:0000313" key="3">
    <source>
        <dbReference type="EMBL" id="MCS3903241.1"/>
    </source>
</evidence>
<dbReference type="GO" id="GO:0004038">
    <property type="term" value="F:allantoinase activity"/>
    <property type="evidence" value="ECO:0007669"/>
    <property type="project" value="TreeGrafter"/>
</dbReference>
<accession>A0AAE3HLB9</accession>
<dbReference type="EC" id="3.5.2.3" evidence="3"/>
<organism evidence="3 4">
    <name type="scientific">Methylohalomonas lacus</name>
    <dbReference type="NCBI Taxonomy" id="398773"/>
    <lineage>
        <taxon>Bacteria</taxon>
        <taxon>Pseudomonadati</taxon>
        <taxon>Pseudomonadota</taxon>
        <taxon>Gammaproteobacteria</taxon>
        <taxon>Methylohalomonadales</taxon>
        <taxon>Methylohalomonadaceae</taxon>
        <taxon>Methylohalomonas</taxon>
    </lineage>
</organism>
<dbReference type="InterPro" id="IPR004722">
    <property type="entry name" value="DHOase"/>
</dbReference>
<dbReference type="CDD" id="cd01317">
    <property type="entry name" value="DHOase_IIa"/>
    <property type="match status" value="1"/>
</dbReference>
<dbReference type="Pfam" id="PF12890">
    <property type="entry name" value="DHOase"/>
    <property type="match status" value="1"/>
</dbReference>
<reference evidence="3" key="1">
    <citation type="submission" date="2022-08" db="EMBL/GenBank/DDBJ databases">
        <title>Genomic Encyclopedia of Type Strains, Phase III (KMG-III): the genomes of soil and plant-associated and newly described type strains.</title>
        <authorList>
            <person name="Whitman W."/>
        </authorList>
    </citation>
    <scope>NUCLEOTIDE SEQUENCE</scope>
    <source>
        <strain evidence="3">HMT 1</strain>
    </source>
</reference>
<dbReference type="Gene3D" id="3.20.20.140">
    <property type="entry name" value="Metal-dependent hydrolases"/>
    <property type="match status" value="1"/>
</dbReference>
<dbReference type="NCBIfam" id="TIGR00857">
    <property type="entry name" value="pyrC_multi"/>
    <property type="match status" value="1"/>
</dbReference>
<comment type="caution">
    <text evidence="3">The sequence shown here is derived from an EMBL/GenBank/DDBJ whole genome shotgun (WGS) entry which is preliminary data.</text>
</comment>
<dbReference type="NCBIfam" id="NF005791">
    <property type="entry name" value="PRK07627.1"/>
    <property type="match status" value="1"/>
</dbReference>
<feature type="domain" description="Dihydroorotase catalytic" evidence="2">
    <location>
        <begin position="50"/>
        <end position="235"/>
    </location>
</feature>
<name>A0AAE3HLB9_9GAMM</name>
<dbReference type="Proteomes" id="UP001204445">
    <property type="component" value="Unassembled WGS sequence"/>
</dbReference>
<dbReference type="SUPFAM" id="SSF51556">
    <property type="entry name" value="Metallo-dependent hydrolases"/>
    <property type="match status" value="1"/>
</dbReference>
<evidence type="ECO:0000313" key="4">
    <source>
        <dbReference type="Proteomes" id="UP001204445"/>
    </source>
</evidence>
<dbReference type="Gene3D" id="2.30.40.10">
    <property type="entry name" value="Urease, subunit C, domain 1"/>
    <property type="match status" value="1"/>
</dbReference>
<keyword evidence="1" id="KW-0665">Pyrimidine biosynthesis</keyword>
<dbReference type="GO" id="GO:0004151">
    <property type="term" value="F:dihydroorotase activity"/>
    <property type="evidence" value="ECO:0007669"/>
    <property type="project" value="UniProtKB-EC"/>
</dbReference>